<dbReference type="Pfam" id="PF04023">
    <property type="entry name" value="FeoA"/>
    <property type="match status" value="1"/>
</dbReference>
<keyword evidence="1" id="KW-0408">Iron</keyword>
<reference evidence="3" key="2">
    <citation type="journal article" date="2021" name="Microbiome">
        <title>Successional dynamics and alternative stable states in a saline activated sludge microbial community over 9 years.</title>
        <authorList>
            <person name="Wang Y."/>
            <person name="Ye J."/>
            <person name="Ju F."/>
            <person name="Liu L."/>
            <person name="Boyd J.A."/>
            <person name="Deng Y."/>
            <person name="Parks D.H."/>
            <person name="Jiang X."/>
            <person name="Yin X."/>
            <person name="Woodcroft B.J."/>
            <person name="Tyson G.W."/>
            <person name="Hugenholtz P."/>
            <person name="Polz M.F."/>
            <person name="Zhang T."/>
        </authorList>
    </citation>
    <scope>NUCLEOTIDE SEQUENCE</scope>
    <source>
        <strain evidence="3">HKST-UBA01</strain>
    </source>
</reference>
<dbReference type="InterPro" id="IPR052713">
    <property type="entry name" value="FeoA"/>
</dbReference>
<evidence type="ECO:0000313" key="3">
    <source>
        <dbReference type="EMBL" id="MCA9727045.1"/>
    </source>
</evidence>
<sequence>METTLDRLRAGGRGQVAAFLGDIDAQRYLEMGLTPGTEIEVVRFAPLGDPMEIRVRGYALSIRKSDAACITILPA</sequence>
<dbReference type="SMART" id="SM00899">
    <property type="entry name" value="FeoA"/>
    <property type="match status" value="1"/>
</dbReference>
<protein>
    <submittedName>
        <fullName evidence="3">Ferrous iron transport protein A</fullName>
    </submittedName>
</protein>
<dbReference type="AlphaFoldDB" id="A0A956RNT3"/>
<dbReference type="InterPro" id="IPR007167">
    <property type="entry name" value="Fe-transptr_FeoA-like"/>
</dbReference>
<comment type="caution">
    <text evidence="3">The sequence shown here is derived from an EMBL/GenBank/DDBJ whole genome shotgun (WGS) entry which is preliminary data.</text>
</comment>
<proteinExistence type="predicted"/>
<evidence type="ECO:0000313" key="4">
    <source>
        <dbReference type="Proteomes" id="UP000697710"/>
    </source>
</evidence>
<dbReference type="PANTHER" id="PTHR42954">
    <property type="entry name" value="FE(2+) TRANSPORT PROTEIN A"/>
    <property type="match status" value="1"/>
</dbReference>
<dbReference type="InterPro" id="IPR038157">
    <property type="entry name" value="FeoA_core_dom"/>
</dbReference>
<evidence type="ECO:0000259" key="2">
    <source>
        <dbReference type="SMART" id="SM00899"/>
    </source>
</evidence>
<gene>
    <name evidence="3" type="ORF">KC729_05125</name>
</gene>
<dbReference type="EMBL" id="JAGQHR010000101">
    <property type="protein sequence ID" value="MCA9727045.1"/>
    <property type="molecule type" value="Genomic_DNA"/>
</dbReference>
<dbReference type="PANTHER" id="PTHR42954:SF2">
    <property type="entry name" value="FE(2+) TRANSPORT PROTEIN A"/>
    <property type="match status" value="1"/>
</dbReference>
<dbReference type="Proteomes" id="UP000697710">
    <property type="component" value="Unassembled WGS sequence"/>
</dbReference>
<organism evidence="3 4">
    <name type="scientific">Eiseniibacteriota bacterium</name>
    <dbReference type="NCBI Taxonomy" id="2212470"/>
    <lineage>
        <taxon>Bacteria</taxon>
        <taxon>Candidatus Eiseniibacteriota</taxon>
    </lineage>
</organism>
<feature type="domain" description="Ferrous iron transporter FeoA-like" evidence="2">
    <location>
        <begin position="3"/>
        <end position="74"/>
    </location>
</feature>
<dbReference type="GO" id="GO:0046914">
    <property type="term" value="F:transition metal ion binding"/>
    <property type="evidence" value="ECO:0007669"/>
    <property type="project" value="InterPro"/>
</dbReference>
<dbReference type="Gene3D" id="2.30.30.90">
    <property type="match status" value="1"/>
</dbReference>
<dbReference type="SUPFAM" id="SSF50037">
    <property type="entry name" value="C-terminal domain of transcriptional repressors"/>
    <property type="match status" value="1"/>
</dbReference>
<accession>A0A956RNT3</accession>
<name>A0A956RNT3_UNCEI</name>
<dbReference type="InterPro" id="IPR008988">
    <property type="entry name" value="Transcriptional_repressor_C"/>
</dbReference>
<evidence type="ECO:0000256" key="1">
    <source>
        <dbReference type="ARBA" id="ARBA00023004"/>
    </source>
</evidence>
<reference evidence="3" key="1">
    <citation type="submission" date="2020-04" db="EMBL/GenBank/DDBJ databases">
        <authorList>
            <person name="Zhang T."/>
        </authorList>
    </citation>
    <scope>NUCLEOTIDE SEQUENCE</scope>
    <source>
        <strain evidence="3">HKST-UBA01</strain>
    </source>
</reference>